<evidence type="ECO:0000313" key="17">
    <source>
        <dbReference type="EMBL" id="EDO01309.1"/>
    </source>
</evidence>
<feature type="binding site" description="axial binding residue" evidence="14">
    <location>
        <position position="50"/>
    </location>
    <ligand>
        <name>heme</name>
        <dbReference type="ChEBI" id="CHEBI:30413"/>
    </ligand>
    <ligandPart>
        <name>Fe</name>
        <dbReference type="ChEBI" id="CHEBI:18248"/>
    </ligandPart>
</feature>
<evidence type="ECO:0000256" key="15">
    <source>
        <dbReference type="SAM" id="Phobius"/>
    </source>
</evidence>
<proteinExistence type="inferred from homology"/>
<evidence type="ECO:0000313" key="18">
    <source>
        <dbReference type="Proteomes" id="UP000001312"/>
    </source>
</evidence>
<dbReference type="Pfam" id="PF20684">
    <property type="entry name" value="Fung_rhodopsin"/>
    <property type="match status" value="1"/>
</dbReference>
<sequence>MAFMVSMAVIIEGQPQNSTELLADASAAYPKCALVCTAEILPTSGCSSTDVECICTNIALQHNVTACAQKTCTIPELLTTKNVTDTLCGAPVRDRTLTAELVGLIGVADLGLGKDIWTLPPQNITNILKFYYVSEVMYNAAIATIKISFCLMYIRLFPFKPYVYWVYGTLALCIGYGISFTVATIFQCTPVTYAWYQWDKLHEGFCGNFHLQVLMNAAFNVALDILIIALPVWNVTQLMMGWQKKATVIFSITRLANIGYFSLMELYVGIIIACIPALRPLAHKTLVVFNSITGHSRLSNSKARSPWSSDGDRFPRKRIIRNRDESILKETMVTVTDFKKSLV</sequence>
<evidence type="ECO:0000256" key="3">
    <source>
        <dbReference type="ARBA" id="ARBA00004613"/>
    </source>
</evidence>
<keyword evidence="18" id="KW-1185">Reference proteome</keyword>
<dbReference type="InterPro" id="IPR049326">
    <property type="entry name" value="Rhodopsin_dom_fungi"/>
</dbReference>
<dbReference type="HOGENOM" id="CLU_028200_6_2_1"/>
<evidence type="ECO:0000256" key="14">
    <source>
        <dbReference type="PROSITE-ProRule" id="PRU01356"/>
    </source>
</evidence>
<keyword evidence="6" id="KW-0336">GPI-anchor</keyword>
<reference evidence="18" key="1">
    <citation type="journal article" date="2011" name="PLoS Genet.">
        <title>Genomic analysis of the necrotrophic fungal pathogens Sclerotinia sclerotiorum and Botrytis cinerea.</title>
        <authorList>
            <person name="Amselem J."/>
            <person name="Cuomo C.A."/>
            <person name="van Kan J.A."/>
            <person name="Viaud M."/>
            <person name="Benito E.P."/>
            <person name="Couloux A."/>
            <person name="Coutinho P.M."/>
            <person name="de Vries R.P."/>
            <person name="Dyer P.S."/>
            <person name="Fillinger S."/>
            <person name="Fournier E."/>
            <person name="Gout L."/>
            <person name="Hahn M."/>
            <person name="Kohn L."/>
            <person name="Lapalu N."/>
            <person name="Plummer K.M."/>
            <person name="Pradier J.M."/>
            <person name="Quevillon E."/>
            <person name="Sharon A."/>
            <person name="Simon A."/>
            <person name="ten Have A."/>
            <person name="Tudzynski B."/>
            <person name="Tudzynski P."/>
            <person name="Wincker P."/>
            <person name="Andrew M."/>
            <person name="Anthouard V."/>
            <person name="Beever R.E."/>
            <person name="Beffa R."/>
            <person name="Benoit I."/>
            <person name="Bouzid O."/>
            <person name="Brault B."/>
            <person name="Chen Z."/>
            <person name="Choquer M."/>
            <person name="Collemare J."/>
            <person name="Cotton P."/>
            <person name="Danchin E.G."/>
            <person name="Da Silva C."/>
            <person name="Gautier A."/>
            <person name="Giraud C."/>
            <person name="Giraud T."/>
            <person name="Gonzalez C."/>
            <person name="Grossetete S."/>
            <person name="Guldener U."/>
            <person name="Henrissat B."/>
            <person name="Howlett B.J."/>
            <person name="Kodira C."/>
            <person name="Kretschmer M."/>
            <person name="Lappartient A."/>
            <person name="Leroch M."/>
            <person name="Levis C."/>
            <person name="Mauceli E."/>
            <person name="Neuveglise C."/>
            <person name="Oeser B."/>
            <person name="Pearson M."/>
            <person name="Poulain J."/>
            <person name="Poussereau N."/>
            <person name="Quesneville H."/>
            <person name="Rascle C."/>
            <person name="Schumacher J."/>
            <person name="Segurens B."/>
            <person name="Sexton A."/>
            <person name="Silva E."/>
            <person name="Sirven C."/>
            <person name="Soanes D.M."/>
            <person name="Talbot N.J."/>
            <person name="Templeton M."/>
            <person name="Yandava C."/>
            <person name="Yarden O."/>
            <person name="Zeng Q."/>
            <person name="Rollins J.A."/>
            <person name="Lebrun M.H."/>
            <person name="Dickman M."/>
        </authorList>
    </citation>
    <scope>NUCLEOTIDE SEQUENCE [LARGE SCALE GENOMIC DNA]</scope>
    <source>
        <strain evidence="18">ATCC 18683 / 1980 / Ss-1</strain>
    </source>
</reference>
<dbReference type="KEGG" id="ssl:SS1G_03783"/>
<dbReference type="GO" id="GO:0046872">
    <property type="term" value="F:metal ion binding"/>
    <property type="evidence" value="ECO:0007669"/>
    <property type="project" value="UniProtKB-UniRule"/>
</dbReference>
<feature type="transmembrane region" description="Helical" evidence="15">
    <location>
        <begin position="258"/>
        <end position="278"/>
    </location>
</feature>
<dbReference type="InParanoid" id="A7EEP3"/>
<dbReference type="EMBL" id="CH476624">
    <property type="protein sequence ID" value="EDO01309.1"/>
    <property type="molecule type" value="Genomic_DNA"/>
</dbReference>
<keyword evidence="10 15" id="KW-0472">Membrane</keyword>
<feature type="disulfide bond" evidence="14">
    <location>
        <begin position="55"/>
        <end position="88"/>
    </location>
</feature>
<keyword evidence="6" id="KW-0325">Glycoprotein</keyword>
<keyword evidence="7 15" id="KW-0812">Transmembrane</keyword>
<feature type="domain" description="CFEM" evidence="16">
    <location>
        <begin position="1"/>
        <end position="115"/>
    </location>
</feature>
<keyword evidence="11 14" id="KW-1015">Disulfide bond</keyword>
<dbReference type="PROSITE" id="PS52012">
    <property type="entry name" value="CFEM"/>
    <property type="match status" value="1"/>
</dbReference>
<protein>
    <recommendedName>
        <fullName evidence="16">CFEM domain-containing protein</fullName>
    </recommendedName>
</protein>
<feature type="transmembrane region" description="Helical" evidence="15">
    <location>
        <begin position="162"/>
        <end position="188"/>
    </location>
</feature>
<evidence type="ECO:0000256" key="1">
    <source>
        <dbReference type="ARBA" id="ARBA00004141"/>
    </source>
</evidence>
<evidence type="ECO:0000256" key="13">
    <source>
        <dbReference type="ARBA" id="ARBA00038359"/>
    </source>
</evidence>
<dbReference type="AlphaFoldDB" id="A7EEP3"/>
<evidence type="ECO:0000259" key="16">
    <source>
        <dbReference type="PROSITE" id="PS52012"/>
    </source>
</evidence>
<accession>A7EEP3</accession>
<keyword evidence="8" id="KW-0732">Signal</keyword>
<comment type="similarity">
    <text evidence="4">Belongs to the RBT5 family.</text>
</comment>
<dbReference type="GO" id="GO:0098552">
    <property type="term" value="C:side of membrane"/>
    <property type="evidence" value="ECO:0007669"/>
    <property type="project" value="UniProtKB-KW"/>
</dbReference>
<comment type="similarity">
    <text evidence="13">Belongs to the SAT4 family.</text>
</comment>
<dbReference type="InterPro" id="IPR008427">
    <property type="entry name" value="Extracellular_membr_CFEM_dom"/>
</dbReference>
<dbReference type="OMA" id="ANICACL"/>
<evidence type="ECO:0000256" key="8">
    <source>
        <dbReference type="ARBA" id="ARBA00022729"/>
    </source>
</evidence>
<evidence type="ECO:0000256" key="11">
    <source>
        <dbReference type="ARBA" id="ARBA00023157"/>
    </source>
</evidence>
<name>A7EEP3_SCLS1</name>
<evidence type="ECO:0000256" key="9">
    <source>
        <dbReference type="ARBA" id="ARBA00022989"/>
    </source>
</evidence>
<comment type="subcellular location">
    <subcellularLocation>
        <location evidence="2">Membrane</location>
        <topology evidence="2">Lipid-anchor</topology>
        <topology evidence="2">GPI-anchor</topology>
    </subcellularLocation>
    <subcellularLocation>
        <location evidence="1">Membrane</location>
        <topology evidence="1">Multi-pass membrane protein</topology>
    </subcellularLocation>
    <subcellularLocation>
        <location evidence="3">Secreted</location>
    </subcellularLocation>
</comment>
<keyword evidence="14" id="KW-0349">Heme</keyword>
<dbReference type="PANTHER" id="PTHR33048">
    <property type="entry name" value="PTH11-LIKE INTEGRAL MEMBRANE PROTEIN (AFU_ORTHOLOGUE AFUA_5G11245)"/>
    <property type="match status" value="1"/>
</dbReference>
<keyword evidence="14" id="KW-0479">Metal-binding</keyword>
<evidence type="ECO:0000256" key="12">
    <source>
        <dbReference type="ARBA" id="ARBA00023288"/>
    </source>
</evidence>
<dbReference type="SMART" id="SM00747">
    <property type="entry name" value="CFEM"/>
    <property type="match status" value="1"/>
</dbReference>
<dbReference type="Proteomes" id="UP000001312">
    <property type="component" value="Unassembled WGS sequence"/>
</dbReference>
<evidence type="ECO:0000256" key="10">
    <source>
        <dbReference type="ARBA" id="ARBA00023136"/>
    </source>
</evidence>
<dbReference type="RefSeq" id="XP_001595694.1">
    <property type="nucleotide sequence ID" value="XM_001595644.1"/>
</dbReference>
<evidence type="ECO:0000256" key="7">
    <source>
        <dbReference type="ARBA" id="ARBA00022692"/>
    </source>
</evidence>
<feature type="disulfide bond" evidence="14">
    <location>
        <begin position="32"/>
        <end position="72"/>
    </location>
</feature>
<dbReference type="GeneID" id="5491511"/>
<dbReference type="eggNOG" id="ENOG502SM6F">
    <property type="taxonomic scope" value="Eukaryota"/>
</dbReference>
<dbReference type="InterPro" id="IPR052337">
    <property type="entry name" value="SAT4-like"/>
</dbReference>
<organism evidence="17 18">
    <name type="scientific">Sclerotinia sclerotiorum (strain ATCC 18683 / 1980 / Ss-1)</name>
    <name type="common">White mold</name>
    <name type="synonym">Whetzelinia sclerotiorum</name>
    <dbReference type="NCBI Taxonomy" id="665079"/>
    <lineage>
        <taxon>Eukaryota</taxon>
        <taxon>Fungi</taxon>
        <taxon>Dikarya</taxon>
        <taxon>Ascomycota</taxon>
        <taxon>Pezizomycotina</taxon>
        <taxon>Leotiomycetes</taxon>
        <taxon>Helotiales</taxon>
        <taxon>Sclerotiniaceae</taxon>
        <taxon>Sclerotinia</taxon>
    </lineage>
</organism>
<dbReference type="PANTHER" id="PTHR33048:SF160">
    <property type="entry name" value="SAT4 FAMILY MEMBRANE PROTEIN"/>
    <property type="match status" value="1"/>
</dbReference>
<feature type="transmembrane region" description="Helical" evidence="15">
    <location>
        <begin position="136"/>
        <end position="156"/>
    </location>
</feature>
<evidence type="ECO:0000256" key="2">
    <source>
        <dbReference type="ARBA" id="ARBA00004589"/>
    </source>
</evidence>
<gene>
    <name evidence="17" type="ORF">SS1G_03783</name>
</gene>
<feature type="disulfide bond" evidence="14">
    <location>
        <begin position="36"/>
        <end position="67"/>
    </location>
</feature>
<evidence type="ECO:0000256" key="6">
    <source>
        <dbReference type="ARBA" id="ARBA00022622"/>
    </source>
</evidence>
<feature type="transmembrane region" description="Helical" evidence="15">
    <location>
        <begin position="209"/>
        <end position="233"/>
    </location>
</feature>
<evidence type="ECO:0000256" key="5">
    <source>
        <dbReference type="ARBA" id="ARBA00022525"/>
    </source>
</evidence>
<keyword evidence="14" id="KW-0408">Iron</keyword>
<dbReference type="GO" id="GO:0005576">
    <property type="term" value="C:extracellular region"/>
    <property type="evidence" value="ECO:0007669"/>
    <property type="project" value="UniProtKB-SubCell"/>
</dbReference>
<evidence type="ECO:0000256" key="4">
    <source>
        <dbReference type="ARBA" id="ARBA00010031"/>
    </source>
</evidence>
<keyword evidence="5" id="KW-0964">Secreted</keyword>
<keyword evidence="9 15" id="KW-1133">Transmembrane helix</keyword>
<feature type="disulfide bond" evidence="14">
    <location>
        <begin position="46"/>
        <end position="53"/>
    </location>
</feature>
<keyword evidence="12" id="KW-0449">Lipoprotein</keyword>
<dbReference type="Pfam" id="PF05730">
    <property type="entry name" value="CFEM"/>
    <property type="match status" value="1"/>
</dbReference>